<evidence type="ECO:0000256" key="1">
    <source>
        <dbReference type="ARBA" id="ARBA00009277"/>
    </source>
</evidence>
<dbReference type="Pfam" id="PF22483">
    <property type="entry name" value="Mu-transpos_C_2"/>
    <property type="match status" value="1"/>
</dbReference>
<dbReference type="PANTHER" id="PTHR35004">
    <property type="entry name" value="TRANSPOSASE RV3428C-RELATED"/>
    <property type="match status" value="1"/>
</dbReference>
<dbReference type="InterPro" id="IPR012337">
    <property type="entry name" value="RNaseH-like_sf"/>
</dbReference>
<evidence type="ECO:0000313" key="5">
    <source>
        <dbReference type="Proteomes" id="UP000254919"/>
    </source>
</evidence>
<dbReference type="NCBIfam" id="NF033546">
    <property type="entry name" value="transpos_IS21"/>
    <property type="match status" value="1"/>
</dbReference>
<accession>A0A379PKT9</accession>
<proteinExistence type="inferred from homology"/>
<dbReference type="Gene3D" id="3.30.420.10">
    <property type="entry name" value="Ribonuclease H-like superfamily/Ribonuclease H"/>
    <property type="match status" value="1"/>
</dbReference>
<dbReference type="PANTHER" id="PTHR35004:SF7">
    <property type="entry name" value="INTEGRASE PROTEIN"/>
    <property type="match status" value="1"/>
</dbReference>
<feature type="region of interest" description="Disordered" evidence="2">
    <location>
        <begin position="492"/>
        <end position="521"/>
    </location>
</feature>
<dbReference type="InterPro" id="IPR036397">
    <property type="entry name" value="RNaseH_sf"/>
</dbReference>
<organism evidence="4 5">
    <name type="scientific">Roseomonas mucosa</name>
    <dbReference type="NCBI Taxonomy" id="207340"/>
    <lineage>
        <taxon>Bacteria</taxon>
        <taxon>Pseudomonadati</taxon>
        <taxon>Pseudomonadota</taxon>
        <taxon>Alphaproteobacteria</taxon>
        <taxon>Acetobacterales</taxon>
        <taxon>Roseomonadaceae</taxon>
        <taxon>Roseomonas</taxon>
    </lineage>
</organism>
<gene>
    <name evidence="4" type="ORF">NCTC13291_04446</name>
</gene>
<dbReference type="InterPro" id="IPR054353">
    <property type="entry name" value="IstA-like_C"/>
</dbReference>
<feature type="compositionally biased region" description="Basic and acidic residues" evidence="2">
    <location>
        <begin position="508"/>
        <end position="521"/>
    </location>
</feature>
<dbReference type="EMBL" id="UGVN01000003">
    <property type="protein sequence ID" value="SUE95558.1"/>
    <property type="molecule type" value="Genomic_DNA"/>
</dbReference>
<feature type="compositionally biased region" description="Polar residues" evidence="2">
    <location>
        <begin position="495"/>
        <end position="505"/>
    </location>
</feature>
<evidence type="ECO:0000256" key="2">
    <source>
        <dbReference type="SAM" id="MobiDB-lite"/>
    </source>
</evidence>
<evidence type="ECO:0000313" key="4">
    <source>
        <dbReference type="EMBL" id="SUE95558.1"/>
    </source>
</evidence>
<reference evidence="4 5" key="1">
    <citation type="submission" date="2018-06" db="EMBL/GenBank/DDBJ databases">
        <authorList>
            <consortium name="Pathogen Informatics"/>
            <person name="Doyle S."/>
        </authorList>
    </citation>
    <scope>NUCLEOTIDE SEQUENCE [LARGE SCALE GENOMIC DNA]</scope>
    <source>
        <strain evidence="4 5">NCTC13291</strain>
    </source>
</reference>
<dbReference type="Proteomes" id="UP000254919">
    <property type="component" value="Unassembled WGS sequence"/>
</dbReference>
<sequence>MLSVDMIARIRRAHFVDGKSIKQITREMGLARNTVRRVLRTGETKFTYERQVQPRPKLGAWTEELERRLSANERLPSRERLDLIRVFEDLQERGFTGGYDTVRRYARARQRQRGTAVSDAYIPLSFAPGEAYQFDWSQEVVVVHGATMAVRVAQVRLCHSRMLFVRAYPRESQEMVFDAHDKAFAFFRGACQRGIYDNMRTAVDVVGAGRERQFNRRFLQMCSHYLVEPTACTPASGWEKGQVENQVGLVRNRFFKPRLKFPSFHDMNGWLLERCVDHARNHPHPERRDLPVWEMFEQERPALLPYAGSFDGFNARTCAVSKTCLVMYDKNKYSVMSQAVGRPVEVHAYAERIVISQDGQVVGEHPRCFGREQIVYDPWHYVPVLARKPGALRNGAPFKDWVLPGALGRVQSRLRGTADGDRQMVAILQAVLLDGLSAVEAACGEALGAGLCSSDVVLNALSRQRPEVAAPSIPTPDALRLRHEPIADCGRYDTLRSQGHGTTSGIGADERTQAHRNESRL</sequence>
<protein>
    <submittedName>
        <fullName evidence="4">Transposase and inactivated derivatives</fullName>
    </submittedName>
</protein>
<dbReference type="PROSITE" id="PS50994">
    <property type="entry name" value="INTEGRASE"/>
    <property type="match status" value="1"/>
</dbReference>
<dbReference type="InterPro" id="IPR001584">
    <property type="entry name" value="Integrase_cat-core"/>
</dbReference>
<dbReference type="GO" id="GO:0015074">
    <property type="term" value="P:DNA integration"/>
    <property type="evidence" value="ECO:0007669"/>
    <property type="project" value="InterPro"/>
</dbReference>
<name>A0A379PKT9_9PROT</name>
<dbReference type="AlphaFoldDB" id="A0A379PKT9"/>
<comment type="similarity">
    <text evidence="1">Belongs to the transposase IS21/IS408/IS1162 family.</text>
</comment>
<feature type="domain" description="Integrase catalytic" evidence="3">
    <location>
        <begin position="124"/>
        <end position="299"/>
    </location>
</feature>
<dbReference type="RefSeq" id="WP_075823235.1">
    <property type="nucleotide sequence ID" value="NZ_CBCSHT010000170.1"/>
</dbReference>
<dbReference type="GO" id="GO:0003676">
    <property type="term" value="F:nucleic acid binding"/>
    <property type="evidence" value="ECO:0007669"/>
    <property type="project" value="InterPro"/>
</dbReference>
<evidence type="ECO:0000259" key="3">
    <source>
        <dbReference type="PROSITE" id="PS50994"/>
    </source>
</evidence>
<dbReference type="SUPFAM" id="SSF53098">
    <property type="entry name" value="Ribonuclease H-like"/>
    <property type="match status" value="1"/>
</dbReference>